<sequence>MNDANVKVGTHSDPVNDIANGAKPRFDLPIMNFQEVFRDFAEQGAAMAKKHIESMKATSEEISDVLREACSMNVKGVVDYGARVMEMSKDNTSSSLEFLSRLAETRSLLDVVHLSTAQSREAFEVASTQNRELWQLAQRVAIDTTDPIKAGFNRVLNRTVA</sequence>
<feature type="domain" description="Phasin" evidence="1">
    <location>
        <begin position="53"/>
        <end position="150"/>
    </location>
</feature>
<keyword evidence="3" id="KW-1185">Reference proteome</keyword>
<dbReference type="OrthoDB" id="8253205at2"/>
<organism evidence="2 3">
    <name type="scientific">Bradyrhizobium daqingense</name>
    <dbReference type="NCBI Taxonomy" id="993502"/>
    <lineage>
        <taxon>Bacteria</taxon>
        <taxon>Pseudomonadati</taxon>
        <taxon>Pseudomonadota</taxon>
        <taxon>Alphaproteobacteria</taxon>
        <taxon>Hyphomicrobiales</taxon>
        <taxon>Nitrobacteraceae</taxon>
        <taxon>Bradyrhizobium</taxon>
    </lineage>
</organism>
<dbReference type="RefSeq" id="WP_145638714.1">
    <property type="nucleotide sequence ID" value="NZ_CP088014.1"/>
</dbReference>
<dbReference type="AlphaFoldDB" id="A0A562KZ55"/>
<gene>
    <name evidence="2" type="ORF">IQ17_04678</name>
</gene>
<dbReference type="EMBL" id="VLKL01000014">
    <property type="protein sequence ID" value="TWI00675.1"/>
    <property type="molecule type" value="Genomic_DNA"/>
</dbReference>
<name>A0A562KZ55_9BRAD</name>
<evidence type="ECO:0000313" key="3">
    <source>
        <dbReference type="Proteomes" id="UP000317176"/>
    </source>
</evidence>
<accession>A0A562KZ55</accession>
<comment type="caution">
    <text evidence="2">The sequence shown here is derived from an EMBL/GenBank/DDBJ whole genome shotgun (WGS) entry which is preliminary data.</text>
</comment>
<dbReference type="Proteomes" id="UP000317176">
    <property type="component" value="Unassembled WGS sequence"/>
</dbReference>
<reference evidence="2 3" key="1">
    <citation type="journal article" date="2015" name="Stand. Genomic Sci.">
        <title>Genomic Encyclopedia of Bacterial and Archaeal Type Strains, Phase III: the genomes of soil and plant-associated and newly described type strains.</title>
        <authorList>
            <person name="Whitman W.B."/>
            <person name="Woyke T."/>
            <person name="Klenk H.P."/>
            <person name="Zhou Y."/>
            <person name="Lilburn T.G."/>
            <person name="Beck B.J."/>
            <person name="De Vos P."/>
            <person name="Vandamme P."/>
            <person name="Eisen J.A."/>
            <person name="Garrity G."/>
            <person name="Hugenholtz P."/>
            <person name="Kyrpides N.C."/>
        </authorList>
    </citation>
    <scope>NUCLEOTIDE SEQUENCE [LARGE SCALE GENOMIC DNA]</scope>
    <source>
        <strain evidence="2 3">CGMCC 1.10947</strain>
    </source>
</reference>
<evidence type="ECO:0000313" key="2">
    <source>
        <dbReference type="EMBL" id="TWI00675.1"/>
    </source>
</evidence>
<evidence type="ECO:0000259" key="1">
    <source>
        <dbReference type="Pfam" id="PF09361"/>
    </source>
</evidence>
<proteinExistence type="predicted"/>
<dbReference type="Pfam" id="PF09361">
    <property type="entry name" value="Phasin_2"/>
    <property type="match status" value="1"/>
</dbReference>
<protein>
    <submittedName>
        <fullName evidence="2">Phasin</fullName>
    </submittedName>
</protein>
<dbReference type="InterPro" id="IPR018968">
    <property type="entry name" value="Phasin"/>
</dbReference>